<keyword evidence="2" id="KW-0560">Oxidoreductase</keyword>
<accession>A0A0B1ZKC7</accession>
<dbReference type="GO" id="GO:0004497">
    <property type="term" value="F:monooxygenase activity"/>
    <property type="evidence" value="ECO:0007669"/>
    <property type="project" value="UniProtKB-KW"/>
</dbReference>
<evidence type="ECO:0008006" key="6">
    <source>
        <dbReference type="Google" id="ProtNLM"/>
    </source>
</evidence>
<keyword evidence="2" id="KW-0479">Metal-binding</keyword>
<dbReference type="RefSeq" id="WP_039287105.1">
    <property type="nucleotide sequence ID" value="NZ_JTDI01000006.1"/>
</dbReference>
<dbReference type="Proteomes" id="UP000031057">
    <property type="component" value="Unassembled WGS sequence"/>
</dbReference>
<dbReference type="SUPFAM" id="SSF48264">
    <property type="entry name" value="Cytochrome P450"/>
    <property type="match status" value="1"/>
</dbReference>
<keyword evidence="5" id="KW-1185">Reference proteome</keyword>
<dbReference type="GO" id="GO:0005506">
    <property type="term" value="F:iron ion binding"/>
    <property type="evidence" value="ECO:0007669"/>
    <property type="project" value="InterPro"/>
</dbReference>
<keyword evidence="2" id="KW-0349">Heme</keyword>
<comment type="caution">
    <text evidence="4">The sequence shown here is derived from an EMBL/GenBank/DDBJ whole genome shotgun (WGS) entry which is preliminary data.</text>
</comment>
<dbReference type="GO" id="GO:0016705">
    <property type="term" value="F:oxidoreductase activity, acting on paired donors, with incorporation or reduction of molecular oxygen"/>
    <property type="evidence" value="ECO:0007669"/>
    <property type="project" value="InterPro"/>
</dbReference>
<organism evidence="4 5">
    <name type="scientific">Novosphingobium malaysiense</name>
    <dbReference type="NCBI Taxonomy" id="1348853"/>
    <lineage>
        <taxon>Bacteria</taxon>
        <taxon>Pseudomonadati</taxon>
        <taxon>Pseudomonadota</taxon>
        <taxon>Alphaproteobacteria</taxon>
        <taxon>Sphingomonadales</taxon>
        <taxon>Sphingomonadaceae</taxon>
        <taxon>Novosphingobium</taxon>
    </lineage>
</organism>
<evidence type="ECO:0000256" key="1">
    <source>
        <dbReference type="ARBA" id="ARBA00010617"/>
    </source>
</evidence>
<evidence type="ECO:0000256" key="2">
    <source>
        <dbReference type="RuleBase" id="RU000461"/>
    </source>
</evidence>
<keyword evidence="2" id="KW-0503">Monooxygenase</keyword>
<proteinExistence type="inferred from homology"/>
<dbReference type="PROSITE" id="PS00086">
    <property type="entry name" value="CYTOCHROME_P450"/>
    <property type="match status" value="1"/>
</dbReference>
<comment type="similarity">
    <text evidence="1 2">Belongs to the cytochrome P450 family.</text>
</comment>
<reference evidence="4 5" key="1">
    <citation type="submission" date="2014-10" db="EMBL/GenBank/DDBJ databases">
        <title>Genome sequence of Novosphingobium malaysiense MUSC 273(T).</title>
        <authorList>
            <person name="Lee L.-H."/>
        </authorList>
    </citation>
    <scope>NUCLEOTIDE SEQUENCE [LARGE SCALE GENOMIC DNA]</scope>
    <source>
        <strain evidence="4 5">MUSC 273</strain>
    </source>
</reference>
<sequence length="410" mass="46184">MSESGESAISKAANLEAQQGQDLPDLDHTTAEWRDNLEANVEAYRSRCPFGHSAKHGGFWYAMEPRVAREILNKPEVFVSSRGLAVPATPVPNTMIPINQDPPDLYEWRNILNKHFSPKLMQAQAPQLREEAFALFDAALAKGSVDMVNDVAQPLTGRTTLRLIGLDPDDWDKYAVPFHNLAFRTISLEEAAVQIKEMEERLWNDLRSRIGTPEATGLLKYLSEEARFQGRELTLDEIWNIFFILLGGGLDTTQALIGSATVYLGNNPDRQQVLIDHPELMSNAIEEFLRSWPPTQNIAREAVEDVVVEGETIAADTKVLVSIMGANHDPKEFPEPYELDFNREVNRHFTFGMGPHRCLGSHLARIEINVCLEALLTRVPGFRVEDDVHKYLARDVGLFYGYEQVHLVLP</sequence>
<dbReference type="InterPro" id="IPR001128">
    <property type="entry name" value="Cyt_P450"/>
</dbReference>
<dbReference type="InterPro" id="IPR002397">
    <property type="entry name" value="Cyt_P450_B"/>
</dbReference>
<dbReference type="EMBL" id="JTDI01000006">
    <property type="protein sequence ID" value="KHK89789.1"/>
    <property type="molecule type" value="Genomic_DNA"/>
</dbReference>
<evidence type="ECO:0000313" key="4">
    <source>
        <dbReference type="EMBL" id="KHK89789.1"/>
    </source>
</evidence>
<dbReference type="Gene3D" id="1.10.630.10">
    <property type="entry name" value="Cytochrome P450"/>
    <property type="match status" value="1"/>
</dbReference>
<keyword evidence="2" id="KW-0408">Iron</keyword>
<dbReference type="PANTHER" id="PTHR46696:SF6">
    <property type="entry name" value="P450, PUTATIVE (EUROFUNG)-RELATED"/>
    <property type="match status" value="1"/>
</dbReference>
<dbReference type="InterPro" id="IPR036396">
    <property type="entry name" value="Cyt_P450_sf"/>
</dbReference>
<dbReference type="GO" id="GO:0020037">
    <property type="term" value="F:heme binding"/>
    <property type="evidence" value="ECO:0007669"/>
    <property type="project" value="InterPro"/>
</dbReference>
<dbReference type="PANTHER" id="PTHR46696">
    <property type="entry name" value="P450, PUTATIVE (EUROFUNG)-RELATED"/>
    <property type="match status" value="1"/>
</dbReference>
<evidence type="ECO:0000313" key="5">
    <source>
        <dbReference type="Proteomes" id="UP000031057"/>
    </source>
</evidence>
<dbReference type="STRING" id="1348853.LK12_17835"/>
<dbReference type="PRINTS" id="PR00359">
    <property type="entry name" value="BP450"/>
</dbReference>
<evidence type="ECO:0000256" key="3">
    <source>
        <dbReference type="SAM" id="MobiDB-lite"/>
    </source>
</evidence>
<gene>
    <name evidence="4" type="ORF">LK12_17835</name>
</gene>
<dbReference type="Pfam" id="PF00067">
    <property type="entry name" value="p450"/>
    <property type="match status" value="1"/>
</dbReference>
<feature type="region of interest" description="Disordered" evidence="3">
    <location>
        <begin position="1"/>
        <end position="25"/>
    </location>
</feature>
<name>A0A0B1ZKC7_9SPHN</name>
<protein>
    <recommendedName>
        <fullName evidence="6">Cytochrome P450</fullName>
    </recommendedName>
</protein>
<dbReference type="InterPro" id="IPR017972">
    <property type="entry name" value="Cyt_P450_CS"/>
</dbReference>
<dbReference type="AlphaFoldDB" id="A0A0B1ZKC7"/>